<sequence length="339" mass="37363">MGVCRGWRLAVCPLFYSTALLDLGGTTSAEAKDVFRVMSMADAMDNGCQHYVKDVYMAINVYTFNEDWGGVLTDPVSVLRGCGQLSAVRSCTIRIWPHDTPALRDGDKETKTVGWCSRRIANNIDAFVASLAATMPNMRRVAIHTTTLYAQQPAQSRIVEQVYGCLHRLIGAQITHASLSHIGDGLGVTTVSEATALQSIILSHLDFMPHHVELVRRNFQSLERLHIYQLKHDTAVQMVLGGDDHEQALIYPRLKHLYIGSCLEANRPAAALPMIDPFPRLKVLVYRGDFLLGLQVLRGESRAHLNHLAIDINSAIFDALFSHAGDRAGGFPGLGYVSL</sequence>
<reference evidence="2" key="1">
    <citation type="submission" date="2022-07" db="EMBL/GenBank/DDBJ databases">
        <title>Phylogenomic reconstructions and comparative analyses of Kickxellomycotina fungi.</title>
        <authorList>
            <person name="Reynolds N.K."/>
            <person name="Stajich J.E."/>
            <person name="Barry K."/>
            <person name="Grigoriev I.V."/>
            <person name="Crous P."/>
            <person name="Smith M.E."/>
        </authorList>
    </citation>
    <scope>NUCLEOTIDE SEQUENCE</scope>
    <source>
        <strain evidence="2">BCRC 34381</strain>
    </source>
</reference>
<proteinExistence type="predicted"/>
<organism evidence="2 3">
    <name type="scientific">Coemansia biformis</name>
    <dbReference type="NCBI Taxonomy" id="1286918"/>
    <lineage>
        <taxon>Eukaryota</taxon>
        <taxon>Fungi</taxon>
        <taxon>Fungi incertae sedis</taxon>
        <taxon>Zoopagomycota</taxon>
        <taxon>Kickxellomycotina</taxon>
        <taxon>Kickxellomycetes</taxon>
        <taxon>Kickxellales</taxon>
        <taxon>Kickxellaceae</taxon>
        <taxon>Coemansia</taxon>
    </lineage>
</organism>
<dbReference type="AlphaFoldDB" id="A0A9W7XXK3"/>
<protein>
    <recommendedName>
        <fullName evidence="4">F-box domain-containing protein</fullName>
    </recommendedName>
</protein>
<name>A0A9W7XXK3_9FUNG</name>
<accession>A0A9W7XXK3</accession>
<feature type="signal peptide" evidence="1">
    <location>
        <begin position="1"/>
        <end position="31"/>
    </location>
</feature>
<evidence type="ECO:0000313" key="2">
    <source>
        <dbReference type="EMBL" id="KAJ1720817.1"/>
    </source>
</evidence>
<dbReference type="Proteomes" id="UP001143981">
    <property type="component" value="Unassembled WGS sequence"/>
</dbReference>
<evidence type="ECO:0000313" key="3">
    <source>
        <dbReference type="Proteomes" id="UP001143981"/>
    </source>
</evidence>
<dbReference type="EMBL" id="JANBOI010002603">
    <property type="protein sequence ID" value="KAJ1720817.1"/>
    <property type="molecule type" value="Genomic_DNA"/>
</dbReference>
<keyword evidence="3" id="KW-1185">Reference proteome</keyword>
<feature type="non-terminal residue" evidence="2">
    <location>
        <position position="339"/>
    </location>
</feature>
<comment type="caution">
    <text evidence="2">The sequence shown here is derived from an EMBL/GenBank/DDBJ whole genome shotgun (WGS) entry which is preliminary data.</text>
</comment>
<feature type="chain" id="PRO_5040978385" description="F-box domain-containing protein" evidence="1">
    <location>
        <begin position="32"/>
        <end position="339"/>
    </location>
</feature>
<gene>
    <name evidence="2" type="ORF">LPJ61_006116</name>
</gene>
<evidence type="ECO:0008006" key="4">
    <source>
        <dbReference type="Google" id="ProtNLM"/>
    </source>
</evidence>
<evidence type="ECO:0000256" key="1">
    <source>
        <dbReference type="SAM" id="SignalP"/>
    </source>
</evidence>
<dbReference type="SUPFAM" id="SSF52047">
    <property type="entry name" value="RNI-like"/>
    <property type="match status" value="1"/>
</dbReference>
<keyword evidence="1" id="KW-0732">Signal</keyword>
<dbReference type="OrthoDB" id="5522622at2759"/>